<sequence>MDGLLTGLHEPGTSHPRMPEAVAGPAVDRGYEAAPRGLHLWHECADVHLLLRSDNPHPEHCGSNCW</sequence>
<dbReference type="GO" id="GO:0016853">
    <property type="term" value="F:isomerase activity"/>
    <property type="evidence" value="ECO:0007669"/>
    <property type="project" value="UniProtKB-KW"/>
</dbReference>
<keyword evidence="2" id="KW-0808">Transferase</keyword>
<evidence type="ECO:0000313" key="2">
    <source>
        <dbReference type="EMBL" id="EGX59126.1"/>
    </source>
</evidence>
<protein>
    <submittedName>
        <fullName evidence="2">S-adenosylmethionine:tRNA ribosyltransferase-isomerase</fullName>
    </submittedName>
</protein>
<evidence type="ECO:0000313" key="3">
    <source>
        <dbReference type="Proteomes" id="UP000004217"/>
    </source>
</evidence>
<comment type="caution">
    <text evidence="2">The sequence shown here is derived from an EMBL/GenBank/DDBJ whole genome shotgun (WGS) entry which is preliminary data.</text>
</comment>
<keyword evidence="2" id="KW-0413">Isomerase</keyword>
<gene>
    <name evidence="2" type="ORF">SZN_14421</name>
</gene>
<dbReference type="Proteomes" id="UP000004217">
    <property type="component" value="Unassembled WGS sequence"/>
</dbReference>
<evidence type="ECO:0000256" key="1">
    <source>
        <dbReference type="SAM" id="MobiDB-lite"/>
    </source>
</evidence>
<dbReference type="AlphaFoldDB" id="G2GBL0"/>
<name>G2GBL0_9ACTN</name>
<feature type="region of interest" description="Disordered" evidence="1">
    <location>
        <begin position="1"/>
        <end position="22"/>
    </location>
</feature>
<keyword evidence="3" id="KW-1185">Reference proteome</keyword>
<dbReference type="EMBL" id="AGBF01000037">
    <property type="protein sequence ID" value="EGX59126.1"/>
    <property type="molecule type" value="Genomic_DNA"/>
</dbReference>
<dbReference type="PATRIC" id="fig|700597.3.peg.2821"/>
<reference evidence="2 3" key="1">
    <citation type="submission" date="2011-08" db="EMBL/GenBank/DDBJ databases">
        <authorList>
            <person name="Lin Y."/>
            <person name="Hao X."/>
            <person name="Johnstone L."/>
            <person name="Miller S.J."/>
            <person name="Wei G."/>
            <person name="Rensing C."/>
        </authorList>
    </citation>
    <scope>NUCLEOTIDE SEQUENCE [LARGE SCALE GENOMIC DNA]</scope>
    <source>
        <strain evidence="2 3">K42</strain>
    </source>
</reference>
<accession>G2GBL0</accession>
<proteinExistence type="predicted"/>
<dbReference type="GO" id="GO:0016740">
    <property type="term" value="F:transferase activity"/>
    <property type="evidence" value="ECO:0007669"/>
    <property type="project" value="UniProtKB-KW"/>
</dbReference>
<organism evidence="2 3">
    <name type="scientific">Streptomyces zinciresistens K42</name>
    <dbReference type="NCBI Taxonomy" id="700597"/>
    <lineage>
        <taxon>Bacteria</taxon>
        <taxon>Bacillati</taxon>
        <taxon>Actinomycetota</taxon>
        <taxon>Actinomycetes</taxon>
        <taxon>Kitasatosporales</taxon>
        <taxon>Streptomycetaceae</taxon>
        <taxon>Streptomyces</taxon>
    </lineage>
</organism>